<dbReference type="PANTHER" id="PTHR13769:SF1">
    <property type="entry name" value="APOLIPOPROTEIN B-100"/>
    <property type="match status" value="1"/>
</dbReference>
<evidence type="ECO:0000256" key="7">
    <source>
        <dbReference type="ARBA" id="ARBA00022548"/>
    </source>
</evidence>
<dbReference type="InterPro" id="IPR015816">
    <property type="entry name" value="Vitellinogen_b-sht_N"/>
</dbReference>
<dbReference type="GO" id="GO:0005737">
    <property type="term" value="C:cytoplasm"/>
    <property type="evidence" value="ECO:0007669"/>
    <property type="project" value="UniProtKB-SubCell"/>
</dbReference>
<evidence type="ECO:0000256" key="5">
    <source>
        <dbReference type="ARBA" id="ARBA00022490"/>
    </source>
</evidence>
<evidence type="ECO:0000256" key="13">
    <source>
        <dbReference type="ARBA" id="ARBA00023098"/>
    </source>
</evidence>
<feature type="domain" description="Vitellogenin" evidence="18">
    <location>
        <begin position="25"/>
        <end position="263"/>
    </location>
</feature>
<dbReference type="GO" id="GO:0034362">
    <property type="term" value="C:low-density lipoprotein particle"/>
    <property type="evidence" value="ECO:0007669"/>
    <property type="project" value="UniProtKB-KW"/>
</dbReference>
<accession>A0AAV4JCA5</accession>
<evidence type="ECO:0000256" key="15">
    <source>
        <dbReference type="ARBA" id="ARBA00023221"/>
    </source>
</evidence>
<dbReference type="PANTHER" id="PTHR13769">
    <property type="entry name" value="APOLIPOPROTEIN B"/>
    <property type="match status" value="1"/>
</dbReference>
<keyword evidence="9" id="KW-0551">Lipid droplet</keyword>
<keyword evidence="12" id="KW-0445">Lipid transport</keyword>
<evidence type="ECO:0000256" key="2">
    <source>
        <dbReference type="ARBA" id="ARBA00004502"/>
    </source>
</evidence>
<keyword evidence="4" id="KW-0813">Transport</keyword>
<evidence type="ECO:0000256" key="16">
    <source>
        <dbReference type="ARBA" id="ARBA00023313"/>
    </source>
</evidence>
<evidence type="ECO:0000256" key="4">
    <source>
        <dbReference type="ARBA" id="ARBA00022448"/>
    </source>
</evidence>
<keyword evidence="5" id="KW-0963">Cytoplasm</keyword>
<evidence type="ECO:0000256" key="3">
    <source>
        <dbReference type="ARBA" id="ARBA00004613"/>
    </source>
</evidence>
<evidence type="ECO:0000259" key="18">
    <source>
        <dbReference type="Pfam" id="PF01347"/>
    </source>
</evidence>
<dbReference type="InterPro" id="IPR015819">
    <property type="entry name" value="Lipid_transp_b-sht_shell"/>
</dbReference>
<evidence type="ECO:0000256" key="8">
    <source>
        <dbReference type="ARBA" id="ARBA00022674"/>
    </source>
</evidence>
<keyword evidence="14" id="KW-1207">Sterol metabolism</keyword>
<dbReference type="SUPFAM" id="SSF56968">
    <property type="entry name" value="Lipovitellin-phosvitin complex, beta-sheet shell regions"/>
    <property type="match status" value="1"/>
</dbReference>
<dbReference type="InterPro" id="IPR052418">
    <property type="entry name" value="Apolipoprotein_B"/>
</dbReference>
<evidence type="ECO:0000256" key="14">
    <source>
        <dbReference type="ARBA" id="ARBA00023166"/>
    </source>
</evidence>
<organism evidence="19 20">
    <name type="scientific">Elysia marginata</name>
    <dbReference type="NCBI Taxonomy" id="1093978"/>
    <lineage>
        <taxon>Eukaryota</taxon>
        <taxon>Metazoa</taxon>
        <taxon>Spiralia</taxon>
        <taxon>Lophotrochozoa</taxon>
        <taxon>Mollusca</taxon>
        <taxon>Gastropoda</taxon>
        <taxon>Heterobranchia</taxon>
        <taxon>Euthyneura</taxon>
        <taxon>Panpulmonata</taxon>
        <taxon>Sacoglossa</taxon>
        <taxon>Placobranchoidea</taxon>
        <taxon>Plakobranchidae</taxon>
        <taxon>Elysia</taxon>
    </lineage>
</organism>
<dbReference type="GO" id="GO:0005811">
    <property type="term" value="C:lipid droplet"/>
    <property type="evidence" value="ECO:0007669"/>
    <property type="project" value="UniProtKB-SubCell"/>
</dbReference>
<evidence type="ECO:0000256" key="17">
    <source>
        <dbReference type="SAM" id="SignalP"/>
    </source>
</evidence>
<proteinExistence type="predicted"/>
<keyword evidence="15" id="KW-0753">Steroid metabolism</keyword>
<dbReference type="GO" id="GO:0005319">
    <property type="term" value="F:lipid transporter activity"/>
    <property type="evidence" value="ECO:0007669"/>
    <property type="project" value="InterPro"/>
</dbReference>
<keyword evidence="10" id="KW-0427">LDL</keyword>
<evidence type="ECO:0000313" key="19">
    <source>
        <dbReference type="EMBL" id="GFS19915.1"/>
    </source>
</evidence>
<protein>
    <submittedName>
        <fullName evidence="19">Apolipoprotein B-100</fullName>
    </submittedName>
</protein>
<keyword evidence="8" id="KW-0358">Heparin-binding</keyword>
<keyword evidence="13" id="KW-0443">Lipid metabolism</keyword>
<evidence type="ECO:0000256" key="11">
    <source>
        <dbReference type="ARBA" id="ARBA00022729"/>
    </source>
</evidence>
<dbReference type="InterPro" id="IPR001747">
    <property type="entry name" value="Vitellogenin_N"/>
</dbReference>
<evidence type="ECO:0000256" key="9">
    <source>
        <dbReference type="ARBA" id="ARBA00022677"/>
    </source>
</evidence>
<dbReference type="Pfam" id="PF01347">
    <property type="entry name" value="Vitellogenin_N"/>
    <property type="match status" value="1"/>
</dbReference>
<comment type="caution">
    <text evidence="19">The sequence shown here is derived from an EMBL/GenBank/DDBJ whole genome shotgun (WGS) entry which is preliminary data.</text>
</comment>
<dbReference type="Gene3D" id="2.30.230.10">
    <property type="entry name" value="Lipovitellin, beta-sheet shell regions, chain A"/>
    <property type="match status" value="1"/>
</dbReference>
<keyword evidence="16" id="KW-0850">VLDL</keyword>
<dbReference type="AlphaFoldDB" id="A0AAV4JCA5"/>
<dbReference type="Proteomes" id="UP000762676">
    <property type="component" value="Unassembled WGS sequence"/>
</dbReference>
<dbReference type="GO" id="GO:0008203">
    <property type="term" value="P:cholesterol metabolic process"/>
    <property type="evidence" value="ECO:0007669"/>
    <property type="project" value="UniProtKB-KW"/>
</dbReference>
<evidence type="ECO:0000313" key="20">
    <source>
        <dbReference type="Proteomes" id="UP000762676"/>
    </source>
</evidence>
<dbReference type="EMBL" id="BMAT01013775">
    <property type="protein sequence ID" value="GFS19915.1"/>
    <property type="molecule type" value="Genomic_DNA"/>
</dbReference>
<evidence type="ECO:0000256" key="10">
    <source>
        <dbReference type="ARBA" id="ARBA00022710"/>
    </source>
</evidence>
<feature type="chain" id="PRO_5043573671" evidence="17">
    <location>
        <begin position="23"/>
        <end position="277"/>
    </location>
</feature>
<keyword evidence="6" id="KW-0964">Secreted</keyword>
<evidence type="ECO:0000256" key="12">
    <source>
        <dbReference type="ARBA" id="ARBA00023055"/>
    </source>
</evidence>
<keyword evidence="20" id="KW-1185">Reference proteome</keyword>
<evidence type="ECO:0000256" key="6">
    <source>
        <dbReference type="ARBA" id="ARBA00022525"/>
    </source>
</evidence>
<keyword evidence="11 17" id="KW-0732">Signal</keyword>
<gene>
    <name evidence="19" type="ORF">ElyMa_006885200</name>
</gene>
<comment type="subcellular location">
    <subcellularLocation>
        <location evidence="1">Cytoplasm</location>
    </subcellularLocation>
    <subcellularLocation>
        <location evidence="2">Lipid droplet</location>
    </subcellularLocation>
    <subcellularLocation>
        <location evidence="3">Secreted</location>
    </subcellularLocation>
</comment>
<dbReference type="PROSITE" id="PS51257">
    <property type="entry name" value="PROKAR_LIPOPROTEIN"/>
    <property type="match status" value="1"/>
</dbReference>
<reference evidence="19 20" key="1">
    <citation type="journal article" date="2021" name="Elife">
        <title>Chloroplast acquisition without the gene transfer in kleptoplastic sea slugs, Plakobranchus ocellatus.</title>
        <authorList>
            <person name="Maeda T."/>
            <person name="Takahashi S."/>
            <person name="Yoshida T."/>
            <person name="Shimamura S."/>
            <person name="Takaki Y."/>
            <person name="Nagai Y."/>
            <person name="Toyoda A."/>
            <person name="Suzuki Y."/>
            <person name="Arimoto A."/>
            <person name="Ishii H."/>
            <person name="Satoh N."/>
            <person name="Nishiyama T."/>
            <person name="Hasebe M."/>
            <person name="Maruyama T."/>
            <person name="Minagawa J."/>
            <person name="Obokata J."/>
            <person name="Shigenobu S."/>
        </authorList>
    </citation>
    <scope>NUCLEOTIDE SEQUENCE [LARGE SCALE GENOMIC DNA]</scope>
</reference>
<keyword evidence="7" id="KW-0153">Cholesterol metabolism</keyword>
<dbReference type="GO" id="GO:0008201">
    <property type="term" value="F:heparin binding"/>
    <property type="evidence" value="ECO:0007669"/>
    <property type="project" value="UniProtKB-KW"/>
</dbReference>
<feature type="signal peptide" evidence="17">
    <location>
        <begin position="1"/>
        <end position="22"/>
    </location>
</feature>
<evidence type="ECO:0000256" key="1">
    <source>
        <dbReference type="ARBA" id="ARBA00004496"/>
    </source>
</evidence>
<sequence>MFISTRSGFTFLLVFILSSSSACRFEAGFQYRYLYQARALVDGVRATPSFNLTCSLLVTSSQTACEAQFQVTDCELKETDGKTEKKVDSSDILSEEIGKHPFTVKYHAANDSSGTNIADLFVSPQEKVNILNLKRGIISAFQLPALPLKHQGNGTNDTITVLAQQDDIFGSCPAQVSATVNQEGNITKWKVKTSRDLVVCNLSHVSKTQQSFLSFIQVMVGGEKRGLIRELSYSHESKVTCSYTASSTWKIETVECHQTQALDPGRDITKRELSKIT</sequence>
<dbReference type="GO" id="GO:0034361">
    <property type="term" value="C:very-low-density lipoprotein particle"/>
    <property type="evidence" value="ECO:0007669"/>
    <property type="project" value="UniProtKB-KW"/>
</dbReference>
<name>A0AAV4JCA5_9GAST</name>